<keyword evidence="5" id="KW-1185">Reference proteome</keyword>
<dbReference type="GO" id="GO:0016740">
    <property type="term" value="F:transferase activity"/>
    <property type="evidence" value="ECO:0007669"/>
    <property type="project" value="UniProtKB-KW"/>
</dbReference>
<dbReference type="GO" id="GO:0009073">
    <property type="term" value="P:aromatic amino acid family biosynthetic process"/>
    <property type="evidence" value="ECO:0007669"/>
    <property type="project" value="InterPro"/>
</dbReference>
<dbReference type="Gene3D" id="3.30.70.1140">
    <property type="entry name" value="Phospho-2-dehydro-3-deoxyheptonate aldolase, domain 1"/>
    <property type="match status" value="1"/>
</dbReference>
<dbReference type="InterPro" id="IPR013785">
    <property type="entry name" value="Aldolase_TIM"/>
</dbReference>
<dbReference type="Pfam" id="PF00793">
    <property type="entry name" value="DAHP_synth_1"/>
    <property type="match status" value="1"/>
</dbReference>
<reference evidence="5" key="1">
    <citation type="submission" date="2016-10" db="EMBL/GenBank/DDBJ databases">
        <authorList>
            <person name="Varghese N."/>
            <person name="Submissions S."/>
        </authorList>
    </citation>
    <scope>NUCLEOTIDE SEQUENCE [LARGE SCALE GENOMIC DNA]</scope>
    <source>
        <strain evidence="5">DSM 8415</strain>
    </source>
</reference>
<dbReference type="SUPFAM" id="SSF51569">
    <property type="entry name" value="Aldolase"/>
    <property type="match status" value="1"/>
</dbReference>
<dbReference type="InterPro" id="IPR006218">
    <property type="entry name" value="DAHP1/KDSA"/>
</dbReference>
<evidence type="ECO:0000313" key="4">
    <source>
        <dbReference type="EMBL" id="SDC97659.1"/>
    </source>
</evidence>
<dbReference type="AlphaFoldDB" id="A0A1G6QZ44"/>
<organism evidence="4 5">
    <name type="scientific">Desulfurella multipotens</name>
    <dbReference type="NCBI Taxonomy" id="79269"/>
    <lineage>
        <taxon>Bacteria</taxon>
        <taxon>Pseudomonadati</taxon>
        <taxon>Campylobacterota</taxon>
        <taxon>Desulfurellia</taxon>
        <taxon>Desulfurellales</taxon>
        <taxon>Desulfurellaceae</taxon>
        <taxon>Desulfurella</taxon>
    </lineage>
</organism>
<dbReference type="RefSeq" id="WP_025392306.1">
    <property type="nucleotide sequence ID" value="NZ_FMYU01000014.1"/>
</dbReference>
<dbReference type="PANTHER" id="PTHR43018:SF2">
    <property type="entry name" value="PHOSPHO-2-DEHYDRO-3-DEOXYHEPTONATE ALDOLASE"/>
    <property type="match status" value="1"/>
</dbReference>
<dbReference type="NCBIfam" id="NF006421">
    <property type="entry name" value="PRK08673.1"/>
    <property type="match status" value="1"/>
</dbReference>
<evidence type="ECO:0000259" key="3">
    <source>
        <dbReference type="Pfam" id="PF18152"/>
    </source>
</evidence>
<dbReference type="OrthoDB" id="9802281at2"/>
<dbReference type="GO" id="GO:0016832">
    <property type="term" value="F:aldehyde-lyase activity"/>
    <property type="evidence" value="ECO:0007669"/>
    <property type="project" value="InterPro"/>
</dbReference>
<dbReference type="InterPro" id="IPR052899">
    <property type="entry name" value="Class-I_DAHP_synthase"/>
</dbReference>
<dbReference type="Proteomes" id="UP000199411">
    <property type="component" value="Unassembled WGS sequence"/>
</dbReference>
<evidence type="ECO:0000313" key="5">
    <source>
        <dbReference type="Proteomes" id="UP000199411"/>
    </source>
</evidence>
<dbReference type="EMBL" id="FMYU01000014">
    <property type="protein sequence ID" value="SDC97659.1"/>
    <property type="molecule type" value="Genomic_DNA"/>
</dbReference>
<accession>A0A1G6QZ44</accession>
<name>A0A1G6QZ44_9BACT</name>
<dbReference type="Pfam" id="PF18152">
    <property type="entry name" value="DAHP_snth_FXD"/>
    <property type="match status" value="1"/>
</dbReference>
<dbReference type="InterPro" id="IPR041071">
    <property type="entry name" value="DAHP_snth_FXD"/>
</dbReference>
<feature type="domain" description="DAHP synthase ferredoxin-like" evidence="3">
    <location>
        <begin position="1"/>
        <end position="72"/>
    </location>
</feature>
<dbReference type="NCBIfam" id="TIGR01361">
    <property type="entry name" value="DAHP_synth_Bsub"/>
    <property type="match status" value="1"/>
</dbReference>
<evidence type="ECO:0000259" key="2">
    <source>
        <dbReference type="Pfam" id="PF00793"/>
    </source>
</evidence>
<gene>
    <name evidence="4" type="ORF">SAMN05660835_01689</name>
</gene>
<dbReference type="Gene3D" id="3.20.20.70">
    <property type="entry name" value="Aldolase class I"/>
    <property type="match status" value="1"/>
</dbReference>
<evidence type="ECO:0000256" key="1">
    <source>
        <dbReference type="ARBA" id="ARBA00022679"/>
    </source>
</evidence>
<dbReference type="NCBIfam" id="NF009239">
    <property type="entry name" value="PRK12595.1"/>
    <property type="match status" value="1"/>
</dbReference>
<feature type="domain" description="DAHP synthetase I/KDSA" evidence="2">
    <location>
        <begin position="92"/>
        <end position="336"/>
    </location>
</feature>
<sequence>MIVIMKKSATDEQIENVVKKISELGFVSHVSKGSERTVIGVVGEFSKDKLKIDPLSLLSMESGVETVYRVSKPYKLASIENRPEPTTVYVNGIAIGEGKFTVIAGPCSVENRHQILTTAKGVKSAGAKLLRGGAYKPRTNPYTFQGLGEEGLKLLKEAKIETGLPIVTEVMNPKDLDLILDYADVLQIGARNIQNFALLKLVGQTTKPVLLKRGMSTTIEELLMSAEYVMSEGNANVILCERGIRTFETATRNTLDISAVPVLKKLTHLPVIIDPSHAAGKRDYVAALSKAAIAAGADGLIIEVHYKPEIAISDASQQLTIPEFENLMKDLKKLAEVLEKEM</sequence>
<dbReference type="InterPro" id="IPR006268">
    <property type="entry name" value="DAHP_syn_2"/>
</dbReference>
<proteinExistence type="predicted"/>
<dbReference type="PANTHER" id="PTHR43018">
    <property type="entry name" value="PHOSPHO-2-DEHYDRO-3-DEOXYHEPTONATE ALDOLASE"/>
    <property type="match status" value="1"/>
</dbReference>
<protein>
    <submittedName>
        <fullName evidence="4">3-deoxy-D-arabinoheptulosonate-7-phosphate synthase</fullName>
    </submittedName>
</protein>
<keyword evidence="1" id="KW-0808">Transferase</keyword>